<feature type="compositionally biased region" description="Low complexity" evidence="6">
    <location>
        <begin position="861"/>
        <end position="872"/>
    </location>
</feature>
<dbReference type="EMBL" id="JAEHOD010000038">
    <property type="protein sequence ID" value="KAG2440424.1"/>
    <property type="molecule type" value="Genomic_DNA"/>
</dbReference>
<dbReference type="InterPro" id="IPR051681">
    <property type="entry name" value="Ser/Thr_Kinases-Pseudokinases"/>
</dbReference>
<feature type="compositionally biased region" description="Polar residues" evidence="6">
    <location>
        <begin position="493"/>
        <end position="507"/>
    </location>
</feature>
<dbReference type="InterPro" id="IPR008271">
    <property type="entry name" value="Ser/Thr_kinase_AS"/>
</dbReference>
<keyword evidence="11" id="KW-1185">Reference proteome</keyword>
<evidence type="ECO:0000256" key="1">
    <source>
        <dbReference type="ARBA" id="ARBA00022679"/>
    </source>
</evidence>
<evidence type="ECO:0000256" key="2">
    <source>
        <dbReference type="ARBA" id="ARBA00022741"/>
    </source>
</evidence>
<keyword evidence="8" id="KW-0732">Signal</keyword>
<dbReference type="Gene3D" id="3.30.200.20">
    <property type="entry name" value="Phosphorylase Kinase, domain 1"/>
    <property type="match status" value="1"/>
</dbReference>
<dbReference type="InterPro" id="IPR017441">
    <property type="entry name" value="Protein_kinase_ATP_BS"/>
</dbReference>
<evidence type="ECO:0000256" key="4">
    <source>
        <dbReference type="ARBA" id="ARBA00022840"/>
    </source>
</evidence>
<dbReference type="Gene3D" id="1.10.510.10">
    <property type="entry name" value="Transferase(Phosphotransferase) domain 1"/>
    <property type="match status" value="1"/>
</dbReference>
<keyword evidence="3" id="KW-0418">Kinase</keyword>
<dbReference type="PANTHER" id="PTHR44329:SF214">
    <property type="entry name" value="PROTEIN KINASE DOMAIN-CONTAINING PROTEIN"/>
    <property type="match status" value="1"/>
</dbReference>
<dbReference type="Proteomes" id="UP000613740">
    <property type="component" value="Unassembled WGS sequence"/>
</dbReference>
<keyword evidence="2 5" id="KW-0547">Nucleotide-binding</keyword>
<dbReference type="GO" id="GO:0004674">
    <property type="term" value="F:protein serine/threonine kinase activity"/>
    <property type="evidence" value="ECO:0007669"/>
    <property type="project" value="TreeGrafter"/>
</dbReference>
<reference evidence="10" key="1">
    <citation type="journal article" date="2020" name="bioRxiv">
        <title>Comparative genomics of Chlamydomonas.</title>
        <authorList>
            <person name="Craig R.J."/>
            <person name="Hasan A.R."/>
            <person name="Ness R.W."/>
            <person name="Keightley P.D."/>
        </authorList>
    </citation>
    <scope>NUCLEOTIDE SEQUENCE</scope>
    <source>
        <strain evidence="10">CCAP 11/173</strain>
    </source>
</reference>
<evidence type="ECO:0000259" key="9">
    <source>
        <dbReference type="PROSITE" id="PS50011"/>
    </source>
</evidence>
<feature type="signal peptide" evidence="8">
    <location>
        <begin position="1"/>
        <end position="27"/>
    </location>
</feature>
<dbReference type="GO" id="GO:0005524">
    <property type="term" value="F:ATP binding"/>
    <property type="evidence" value="ECO:0007669"/>
    <property type="project" value="UniProtKB-UniRule"/>
</dbReference>
<feature type="compositionally biased region" description="Pro residues" evidence="6">
    <location>
        <begin position="275"/>
        <end position="288"/>
    </location>
</feature>
<dbReference type="PROSITE" id="PS00108">
    <property type="entry name" value="PROTEIN_KINASE_ST"/>
    <property type="match status" value="1"/>
</dbReference>
<accession>A0A835T7U5</accession>
<gene>
    <name evidence="10" type="ORF">HYH02_010311</name>
</gene>
<feature type="chain" id="PRO_5032874967" description="Protein kinase domain-containing protein" evidence="8">
    <location>
        <begin position="28"/>
        <end position="921"/>
    </location>
</feature>
<feature type="binding site" evidence="5">
    <location>
        <position position="599"/>
    </location>
    <ligand>
        <name>ATP</name>
        <dbReference type="ChEBI" id="CHEBI:30616"/>
    </ligand>
</feature>
<feature type="transmembrane region" description="Helical" evidence="7">
    <location>
        <begin position="306"/>
        <end position="329"/>
    </location>
</feature>
<keyword evidence="1" id="KW-0808">Transferase</keyword>
<dbReference type="PROSITE" id="PS50011">
    <property type="entry name" value="PROTEIN_KINASE_DOM"/>
    <property type="match status" value="1"/>
</dbReference>
<evidence type="ECO:0000256" key="5">
    <source>
        <dbReference type="PROSITE-ProRule" id="PRU10141"/>
    </source>
</evidence>
<evidence type="ECO:0000256" key="3">
    <source>
        <dbReference type="ARBA" id="ARBA00022777"/>
    </source>
</evidence>
<proteinExistence type="predicted"/>
<keyword evidence="7" id="KW-1133">Transmembrane helix</keyword>
<dbReference type="CDD" id="cd13999">
    <property type="entry name" value="STKc_MAP3K-like"/>
    <property type="match status" value="1"/>
</dbReference>
<keyword evidence="7" id="KW-0472">Membrane</keyword>
<protein>
    <recommendedName>
        <fullName evidence="9">Protein kinase domain-containing protein</fullName>
    </recommendedName>
</protein>
<keyword evidence="7" id="KW-0812">Transmembrane</keyword>
<feature type="region of interest" description="Disordered" evidence="6">
    <location>
        <begin position="478"/>
        <end position="508"/>
    </location>
</feature>
<feature type="region of interest" description="Disordered" evidence="6">
    <location>
        <begin position="433"/>
        <end position="454"/>
    </location>
</feature>
<dbReference type="Pfam" id="PF00069">
    <property type="entry name" value="Pkinase"/>
    <property type="match status" value="1"/>
</dbReference>
<feature type="domain" description="Protein kinase" evidence="9">
    <location>
        <begin position="572"/>
        <end position="842"/>
    </location>
</feature>
<feature type="region of interest" description="Disordered" evidence="6">
    <location>
        <begin position="274"/>
        <end position="301"/>
    </location>
</feature>
<dbReference type="AlphaFoldDB" id="A0A835T7U5"/>
<dbReference type="InterPro" id="IPR000719">
    <property type="entry name" value="Prot_kinase_dom"/>
</dbReference>
<feature type="compositionally biased region" description="Low complexity" evidence="6">
    <location>
        <begin position="354"/>
        <end position="368"/>
    </location>
</feature>
<dbReference type="SMART" id="SM00220">
    <property type="entry name" value="S_TKc"/>
    <property type="match status" value="1"/>
</dbReference>
<dbReference type="PROSITE" id="PS00107">
    <property type="entry name" value="PROTEIN_KINASE_ATP"/>
    <property type="match status" value="1"/>
</dbReference>
<dbReference type="InterPro" id="IPR011009">
    <property type="entry name" value="Kinase-like_dom_sf"/>
</dbReference>
<sequence length="921" mass="95060">MPRPATTGMVYVVLALAFVLSGRWVDARTVTVSSGAGLAAAIASPDVDVALITTDITLSDQDWDNYTLPIELNRNFTALGRAGAQGLLPVVDLAAVKQKVRLHVGYTLTFKNMVLWHWRDGSSNQAPGLSLLTPTVTPPGMNGTIAIARLEDVDMLYRYCFPKWLGVRAATLFVRPPEMPGNNSLQWDFVWPNNCTLDSPWAHPQLRCYAYVGRYIDLATRGLDADSSGKTTFPNGYMVQYLNAVALCTDVMPDDCLAKLSPVGCSLFLNSQPEAPLPPRPAPLPPAPGSTDPLSSGGGGTDTGTIVGAVVGGVIGGLLLMALLAWLLATARRRQHADKAAAAAVDGKGGHGTAAGAAGSSSRPNSSSTGLVIVDMGSASNCKEMGPAVRTGTMASSSSGGDFMGGGGGGGPISGELSSVTAAASAKVKAGVSPKWAAGGSPHHPRTMEETPVVTQQTPARADIKLDVRVGVPPLGATGGLASERAPPPAAGTASSGDIISDSTGMSSIPPITASMDAALAAEERAQAAAAAAAAAGVAGSSAAAAAASAAAVAAAAEGAPKRSGVVQSEVRLTAVTLGTGGFGRVLEGEWQGRRVAVKMVADTHTFGGSPEVLLKCFKQEVEILARVQHANIVQLLAACTTPPRLCLIMELMETSLEMVLHGPKPMRLPLRKVLYIAAEVAKGLEALHPTVIHRDLKPANVLINNAAGPKPVVKITDFGLSRLRNTTVVTATPGAGTPAYLAPECYEAPDGSTGAITYQADMYSLGVLLYEMLAHTRPWAGQLPVHIAVEVAVQGKRLPLDKLAPTRCPPQLRELVTQMWDADPLRRPAAAEVAKALDMMIEAMDAVQDDGHPGSPAAAGGFNDSANNDSGDGAGAGGSGRPQDQQPGEVAAAARQEDPEDYDFGPILAVSLASEGAWRR</sequence>
<feature type="region of interest" description="Disordered" evidence="6">
    <location>
        <begin position="848"/>
        <end position="908"/>
    </location>
</feature>
<feature type="region of interest" description="Disordered" evidence="6">
    <location>
        <begin position="342"/>
        <end position="368"/>
    </location>
</feature>
<name>A0A835T7U5_9CHLO</name>
<dbReference type="SUPFAM" id="SSF56112">
    <property type="entry name" value="Protein kinase-like (PK-like)"/>
    <property type="match status" value="1"/>
</dbReference>
<evidence type="ECO:0000313" key="10">
    <source>
        <dbReference type="EMBL" id="KAG2440424.1"/>
    </source>
</evidence>
<evidence type="ECO:0000256" key="8">
    <source>
        <dbReference type="SAM" id="SignalP"/>
    </source>
</evidence>
<evidence type="ECO:0000256" key="7">
    <source>
        <dbReference type="SAM" id="Phobius"/>
    </source>
</evidence>
<dbReference type="OrthoDB" id="4062651at2759"/>
<dbReference type="PANTHER" id="PTHR44329">
    <property type="entry name" value="SERINE/THREONINE-PROTEIN KINASE TNNI3K-RELATED"/>
    <property type="match status" value="1"/>
</dbReference>
<comment type="caution">
    <text evidence="10">The sequence shown here is derived from an EMBL/GenBank/DDBJ whole genome shotgun (WGS) entry which is preliminary data.</text>
</comment>
<evidence type="ECO:0000313" key="11">
    <source>
        <dbReference type="Proteomes" id="UP000613740"/>
    </source>
</evidence>
<keyword evidence="4 5" id="KW-0067">ATP-binding</keyword>
<evidence type="ECO:0000256" key="6">
    <source>
        <dbReference type="SAM" id="MobiDB-lite"/>
    </source>
</evidence>
<organism evidence="10 11">
    <name type="scientific">Chlamydomonas schloesseri</name>
    <dbReference type="NCBI Taxonomy" id="2026947"/>
    <lineage>
        <taxon>Eukaryota</taxon>
        <taxon>Viridiplantae</taxon>
        <taxon>Chlorophyta</taxon>
        <taxon>core chlorophytes</taxon>
        <taxon>Chlorophyceae</taxon>
        <taxon>CS clade</taxon>
        <taxon>Chlamydomonadales</taxon>
        <taxon>Chlamydomonadaceae</taxon>
        <taxon>Chlamydomonas</taxon>
    </lineage>
</organism>